<reference evidence="2 4" key="2">
    <citation type="journal article" date="2017" name="Infect. Genet. Evol.">
        <title>The new phylogeny of the genus Mycobacterium: The old and the news.</title>
        <authorList>
            <person name="Tortoli E."/>
            <person name="Fedrizzi T."/>
            <person name="Meehan C.J."/>
            <person name="Trovato A."/>
            <person name="Grottola A."/>
            <person name="Giacobazzi E."/>
            <person name="Serpini G.F."/>
            <person name="Tagliazucchi S."/>
            <person name="Fabio A."/>
            <person name="Bettua C."/>
            <person name="Bertorelli R."/>
            <person name="Frascaro F."/>
            <person name="De Sanctis V."/>
            <person name="Pecorari M."/>
            <person name="Jousson O."/>
            <person name="Segata N."/>
            <person name="Cirillo D.M."/>
        </authorList>
    </citation>
    <scope>NUCLEOTIDE SEQUENCE [LARGE SCALE GENOMIC DNA]</scope>
    <source>
        <strain evidence="2 4">NCTC 12882</strain>
    </source>
</reference>
<dbReference type="InterPro" id="IPR022536">
    <property type="entry name" value="EspC"/>
</dbReference>
<dbReference type="Proteomes" id="UP000193907">
    <property type="component" value="Unassembled WGS sequence"/>
</dbReference>
<dbReference type="EMBL" id="PDKV01000004">
    <property type="protein sequence ID" value="PIB80130.1"/>
    <property type="molecule type" value="Genomic_DNA"/>
</dbReference>
<evidence type="ECO:0008006" key="5">
    <source>
        <dbReference type="Google" id="ProtNLM"/>
    </source>
</evidence>
<evidence type="ECO:0000313" key="4">
    <source>
        <dbReference type="Proteomes" id="UP000230971"/>
    </source>
</evidence>
<comment type="caution">
    <text evidence="1">The sequence shown here is derived from an EMBL/GenBank/DDBJ whole genome shotgun (WGS) entry which is preliminary data.</text>
</comment>
<evidence type="ECO:0000313" key="1">
    <source>
        <dbReference type="EMBL" id="ORV14876.1"/>
    </source>
</evidence>
<accession>A0A1X1RT05</accession>
<organism evidence="1 3">
    <name type="scientific">Mycobacterium celatum</name>
    <dbReference type="NCBI Taxonomy" id="28045"/>
    <lineage>
        <taxon>Bacteria</taxon>
        <taxon>Bacillati</taxon>
        <taxon>Actinomycetota</taxon>
        <taxon>Actinomycetes</taxon>
        <taxon>Mycobacteriales</taxon>
        <taxon>Mycobacteriaceae</taxon>
        <taxon>Mycobacterium</taxon>
    </lineage>
</organism>
<dbReference type="GO" id="GO:0009306">
    <property type="term" value="P:protein secretion"/>
    <property type="evidence" value="ECO:0007669"/>
    <property type="project" value="InterPro"/>
</dbReference>
<dbReference type="AlphaFoldDB" id="A0A1X1RT05"/>
<dbReference type="RefSeq" id="WP_062539415.1">
    <property type="nucleotide sequence ID" value="NZ_BBUN01000106.1"/>
</dbReference>
<dbReference type="Pfam" id="PF10824">
    <property type="entry name" value="T7SS_ESX_EspC"/>
    <property type="match status" value="1"/>
</dbReference>
<reference evidence="1 3" key="1">
    <citation type="submission" date="2016-01" db="EMBL/GenBank/DDBJ databases">
        <title>The new phylogeny of the genus Mycobacterium.</title>
        <authorList>
            <person name="Tarcisio F."/>
            <person name="Conor M."/>
            <person name="Antonella G."/>
            <person name="Elisabetta G."/>
            <person name="Giulia F.S."/>
            <person name="Sara T."/>
            <person name="Anna F."/>
            <person name="Clotilde B."/>
            <person name="Roberto B."/>
            <person name="Veronica D.S."/>
            <person name="Fabio R."/>
            <person name="Monica P."/>
            <person name="Olivier J."/>
            <person name="Enrico T."/>
            <person name="Nicola S."/>
        </authorList>
    </citation>
    <scope>NUCLEOTIDE SEQUENCE [LARGE SCALE GENOMIC DNA]</scope>
    <source>
        <strain evidence="1 3">DSM 44243</strain>
    </source>
</reference>
<keyword evidence="3" id="KW-1185">Reference proteome</keyword>
<evidence type="ECO:0000313" key="2">
    <source>
        <dbReference type="EMBL" id="PIB80130.1"/>
    </source>
</evidence>
<dbReference type="EMBL" id="LQOM01000024">
    <property type="protein sequence ID" value="ORV14876.1"/>
    <property type="molecule type" value="Genomic_DNA"/>
</dbReference>
<gene>
    <name evidence="1" type="ORF">AWB95_09770</name>
    <name evidence="2" type="ORF">CQY23_05810</name>
</gene>
<protein>
    <recommendedName>
        <fullName evidence="5">ESX-1 secretion-associated protein</fullName>
    </recommendedName>
</protein>
<name>A0A1X1RT05_MYCCE</name>
<proteinExistence type="predicted"/>
<evidence type="ECO:0000313" key="3">
    <source>
        <dbReference type="Proteomes" id="UP000193907"/>
    </source>
</evidence>
<sequence>MQEALRVSDTSLRAVASGCAELAAKLSGTAAPSAESGLSCQPSTAAIETLLADAGVAREAIASRIRDTSVEVGSAAAAYANTDADGAAKLGDQMV</sequence>
<dbReference type="Proteomes" id="UP000230971">
    <property type="component" value="Unassembled WGS sequence"/>
</dbReference>
<dbReference type="STRING" id="28045.AWB95_09770"/>